<dbReference type="Proteomes" id="UP000714275">
    <property type="component" value="Unassembled WGS sequence"/>
</dbReference>
<reference evidence="2" key="1">
    <citation type="journal article" date="2020" name="New Phytol.">
        <title>Comparative genomics reveals dynamic genome evolution in host specialist ectomycorrhizal fungi.</title>
        <authorList>
            <person name="Lofgren L.A."/>
            <person name="Nguyen N.H."/>
            <person name="Vilgalys R."/>
            <person name="Ruytinx J."/>
            <person name="Liao H.L."/>
            <person name="Branco S."/>
            <person name="Kuo A."/>
            <person name="LaButti K."/>
            <person name="Lipzen A."/>
            <person name="Andreopoulos W."/>
            <person name="Pangilinan J."/>
            <person name="Riley R."/>
            <person name="Hundley H."/>
            <person name="Na H."/>
            <person name="Barry K."/>
            <person name="Grigoriev I.V."/>
            <person name="Stajich J.E."/>
            <person name="Kennedy P.G."/>
        </authorList>
    </citation>
    <scope>NUCLEOTIDE SEQUENCE</scope>
    <source>
        <strain evidence="2">DOB743</strain>
    </source>
</reference>
<keyword evidence="3" id="KW-1185">Reference proteome</keyword>
<evidence type="ECO:0000313" key="2">
    <source>
        <dbReference type="EMBL" id="KAG1779100.1"/>
    </source>
</evidence>
<evidence type="ECO:0000256" key="1">
    <source>
        <dbReference type="SAM" id="MobiDB-lite"/>
    </source>
</evidence>
<gene>
    <name evidence="2" type="ORF">EV702DRAFT_1090099</name>
</gene>
<dbReference type="EMBL" id="JABBWD010000013">
    <property type="protein sequence ID" value="KAG1779100.1"/>
    <property type="molecule type" value="Genomic_DNA"/>
</dbReference>
<organism evidence="2 3">
    <name type="scientific">Suillus placidus</name>
    <dbReference type="NCBI Taxonomy" id="48579"/>
    <lineage>
        <taxon>Eukaryota</taxon>
        <taxon>Fungi</taxon>
        <taxon>Dikarya</taxon>
        <taxon>Basidiomycota</taxon>
        <taxon>Agaricomycotina</taxon>
        <taxon>Agaricomycetes</taxon>
        <taxon>Agaricomycetidae</taxon>
        <taxon>Boletales</taxon>
        <taxon>Suillineae</taxon>
        <taxon>Suillaceae</taxon>
        <taxon>Suillus</taxon>
    </lineage>
</organism>
<accession>A0A9P7D3Q5</accession>
<protein>
    <submittedName>
        <fullName evidence="2">Uncharacterized protein</fullName>
    </submittedName>
</protein>
<proteinExistence type="predicted"/>
<name>A0A9P7D3Q5_9AGAM</name>
<comment type="caution">
    <text evidence="2">The sequence shown here is derived from an EMBL/GenBank/DDBJ whole genome shotgun (WGS) entry which is preliminary data.</text>
</comment>
<sequence>MCTLFSLAGRARGVTARPITLGTRAILWQSIREVRQETVTQSGSKRSKPYPSPRTLESLGSSIRTTNKDMVSIERI</sequence>
<feature type="region of interest" description="Disordered" evidence="1">
    <location>
        <begin position="37"/>
        <end position="63"/>
    </location>
</feature>
<evidence type="ECO:0000313" key="3">
    <source>
        <dbReference type="Proteomes" id="UP000714275"/>
    </source>
</evidence>
<feature type="non-terminal residue" evidence="2">
    <location>
        <position position="1"/>
    </location>
</feature>
<dbReference type="AlphaFoldDB" id="A0A9P7D3Q5"/>